<dbReference type="AlphaFoldDB" id="A0A9N7TIC5"/>
<comment type="caution">
    <text evidence="2">The sequence shown here is derived from an EMBL/GenBank/DDBJ whole genome shotgun (WGS) entry which is preliminary data.</text>
</comment>
<sequence>MAPGAVVFGVKGPEEGLVAEEAQDGGTESVSELSVTGETGHSGHVGSGGGGDSVWTHRLFPASLLRPLGFLRCSREISPSEVTFTSSQEQQIHNNGKYII</sequence>
<evidence type="ECO:0000313" key="3">
    <source>
        <dbReference type="Proteomes" id="UP001153269"/>
    </source>
</evidence>
<feature type="region of interest" description="Disordered" evidence="1">
    <location>
        <begin position="21"/>
        <end position="50"/>
    </location>
</feature>
<evidence type="ECO:0000256" key="1">
    <source>
        <dbReference type="SAM" id="MobiDB-lite"/>
    </source>
</evidence>
<reference evidence="2" key="1">
    <citation type="submission" date="2020-03" db="EMBL/GenBank/DDBJ databases">
        <authorList>
            <person name="Weist P."/>
        </authorList>
    </citation>
    <scope>NUCLEOTIDE SEQUENCE</scope>
</reference>
<organism evidence="2 3">
    <name type="scientific">Pleuronectes platessa</name>
    <name type="common">European plaice</name>
    <dbReference type="NCBI Taxonomy" id="8262"/>
    <lineage>
        <taxon>Eukaryota</taxon>
        <taxon>Metazoa</taxon>
        <taxon>Chordata</taxon>
        <taxon>Craniata</taxon>
        <taxon>Vertebrata</taxon>
        <taxon>Euteleostomi</taxon>
        <taxon>Actinopterygii</taxon>
        <taxon>Neopterygii</taxon>
        <taxon>Teleostei</taxon>
        <taxon>Neoteleostei</taxon>
        <taxon>Acanthomorphata</taxon>
        <taxon>Carangaria</taxon>
        <taxon>Pleuronectiformes</taxon>
        <taxon>Pleuronectoidei</taxon>
        <taxon>Pleuronectidae</taxon>
        <taxon>Pleuronectes</taxon>
    </lineage>
</organism>
<keyword evidence="3" id="KW-1185">Reference proteome</keyword>
<gene>
    <name evidence="2" type="ORF">PLEPLA_LOCUS1287</name>
</gene>
<dbReference type="EMBL" id="CADEAL010000060">
    <property type="protein sequence ID" value="CAB1413587.1"/>
    <property type="molecule type" value="Genomic_DNA"/>
</dbReference>
<protein>
    <submittedName>
        <fullName evidence="2">Uncharacterized protein</fullName>
    </submittedName>
</protein>
<proteinExistence type="predicted"/>
<name>A0A9N7TIC5_PLEPL</name>
<accession>A0A9N7TIC5</accession>
<evidence type="ECO:0000313" key="2">
    <source>
        <dbReference type="EMBL" id="CAB1413587.1"/>
    </source>
</evidence>
<dbReference type="Proteomes" id="UP001153269">
    <property type="component" value="Unassembled WGS sequence"/>
</dbReference>